<feature type="binding site" evidence="7">
    <location>
        <position position="393"/>
    </location>
    <ligand>
        <name>Zn(2+)</name>
        <dbReference type="ChEBI" id="CHEBI:29105"/>
    </ligand>
</feature>
<feature type="transmembrane region" description="Helical" evidence="9">
    <location>
        <begin position="373"/>
        <end position="392"/>
    </location>
</feature>
<dbReference type="EMBL" id="LIAE01006299">
    <property type="protein sequence ID" value="PAV91688.1"/>
    <property type="molecule type" value="Genomic_DNA"/>
</dbReference>
<feature type="region of interest" description="Disordered" evidence="8">
    <location>
        <begin position="114"/>
        <end position="133"/>
    </location>
</feature>
<dbReference type="GO" id="GO:0033211">
    <property type="term" value="P:adiponectin-activated signaling pathway"/>
    <property type="evidence" value="ECO:0007669"/>
    <property type="project" value="TreeGrafter"/>
</dbReference>
<dbReference type="PANTHER" id="PTHR20855:SF52">
    <property type="entry name" value="ADIPONECTIN RECEPTOR PROTEIN"/>
    <property type="match status" value="1"/>
</dbReference>
<evidence type="ECO:0000256" key="5">
    <source>
        <dbReference type="ARBA" id="ARBA00022989"/>
    </source>
</evidence>
<feature type="region of interest" description="Disordered" evidence="8">
    <location>
        <begin position="656"/>
        <end position="761"/>
    </location>
</feature>
<evidence type="ECO:0000256" key="9">
    <source>
        <dbReference type="SAM" id="Phobius"/>
    </source>
</evidence>
<evidence type="ECO:0000256" key="3">
    <source>
        <dbReference type="ARBA" id="ARBA00007018"/>
    </source>
</evidence>
<dbReference type="GO" id="GO:0005886">
    <property type="term" value="C:plasma membrane"/>
    <property type="evidence" value="ECO:0007669"/>
    <property type="project" value="TreeGrafter"/>
</dbReference>
<comment type="caution">
    <text evidence="10">The sequence shown here is derived from an EMBL/GenBank/DDBJ whole genome shotgun (WGS) entry which is preliminary data.</text>
</comment>
<comment type="similarity">
    <text evidence="2">Belongs to the protein phosphatase inhibitor 2 family.</text>
</comment>
<name>A0A2A2LZS8_9BILA</name>
<dbReference type="STRING" id="2018661.A0A2A2LZS8"/>
<dbReference type="Pfam" id="PF04979">
    <property type="entry name" value="IPP-2"/>
    <property type="match status" value="1"/>
</dbReference>
<dbReference type="OrthoDB" id="5585746at2759"/>
<feature type="compositionally biased region" description="Basic residues" evidence="8">
    <location>
        <begin position="161"/>
        <end position="170"/>
    </location>
</feature>
<evidence type="ECO:0000313" key="10">
    <source>
        <dbReference type="EMBL" id="PAV91688.1"/>
    </source>
</evidence>
<sequence length="761" mass="86342">MDEKLKNPEEFKLLEKRQDEQLPDLDEDELLMVLENGEIQLESANNVEVQSPLRSVSDVLREAAHIVTEGPTHHSESTDKDNVLIDEVDVEYSPRKKTLPVEIVVRHTKVVEQKNRDPISGDSDSDADILESPGTRRVLQTLHEDQEMEDGPSSSQAGGSKKWKKGHRRAWSMPNAKGEKMSLAVIQDKGIGEDGNRHRRRIVKYRLNPKSFAAHQEQLKNLPPPTSSGMGTRTCEPSSSITSEFHKDVRFVDDIVISLDEDNELEVDINEEEVIVSNESGKGTRTIIKRFWEARWKATNFEGLPDWLQDNEYLRTGHRPPMPSFATCFKSIFSLHSETGNIWTHMYGCVMFFGVMLWFVTRPSIQIQWMDKLVFSAFFLGAIICLGMSFSFHTVACHSEEVGRIFSKLDYTGISLLIVGSFIPWIYYSFYCRVQPMIIYITMITVLGIAAVIVSLWDKFAEPKFRPLRAGVFVAMGLSAIVPAIHLVLVDGLDYMVGKCALLWMLLMGALYIGGATIYATRVPERFFPGKCDLWFQSHQLFHTCVIIAAFVHFYAITEMAMVKLMEGSCSEQLLERYGTESVHSYLGELLHLEEPPDVNHDNEDVHDEPAELLKRKPKKSILKMKQDSSLDKDKEGRAHFDEMNILATFHPADKDYGNIKIDEPKTPYHHSDPESGDESASSSSSNRPRRVSLGGAIDPDEIAAGLTKPVEKPLRSDDSDDDADLTEEQRAHRREFEKKRKAHYNEGMALKKHVIPMDEE</sequence>
<feature type="compositionally biased region" description="Basic and acidic residues" evidence="8">
    <location>
        <begin position="656"/>
        <end position="674"/>
    </location>
</feature>
<dbReference type="InterPro" id="IPR004254">
    <property type="entry name" value="AdipoR/HlyIII-related"/>
</dbReference>
<dbReference type="GO" id="GO:0004864">
    <property type="term" value="F:protein phosphatase inhibitor activity"/>
    <property type="evidence" value="ECO:0007669"/>
    <property type="project" value="InterPro"/>
</dbReference>
<keyword evidence="4 9" id="KW-0812">Transmembrane</keyword>
<keyword evidence="7" id="KW-0862">Zinc</keyword>
<feature type="region of interest" description="Disordered" evidence="8">
    <location>
        <begin position="143"/>
        <end position="174"/>
    </location>
</feature>
<keyword evidence="11" id="KW-1185">Reference proteome</keyword>
<evidence type="ECO:0000256" key="4">
    <source>
        <dbReference type="ARBA" id="ARBA00022692"/>
    </source>
</evidence>
<keyword evidence="5 9" id="KW-1133">Transmembrane helix</keyword>
<feature type="transmembrane region" description="Helical" evidence="9">
    <location>
        <begin position="437"/>
        <end position="457"/>
    </location>
</feature>
<comment type="subcellular location">
    <subcellularLocation>
        <location evidence="1">Membrane</location>
        <topology evidence="1">Multi-pass membrane protein</topology>
    </subcellularLocation>
</comment>
<keyword evidence="7" id="KW-0479">Metal-binding</keyword>
<feature type="compositionally biased region" description="Basic and acidic residues" evidence="8">
    <location>
        <begin position="597"/>
        <end position="615"/>
    </location>
</feature>
<feature type="binding site" evidence="7">
    <location>
        <position position="539"/>
    </location>
    <ligand>
        <name>Zn(2+)</name>
        <dbReference type="ChEBI" id="CHEBI:29105"/>
    </ligand>
</feature>
<dbReference type="Gene3D" id="6.10.250.1050">
    <property type="match status" value="2"/>
</dbReference>
<accession>A0A2A2LZS8</accession>
<feature type="compositionally biased region" description="Polar residues" evidence="8">
    <location>
        <begin position="227"/>
        <end position="239"/>
    </location>
</feature>
<organism evidence="10 11">
    <name type="scientific">Diploscapter pachys</name>
    <dbReference type="NCBI Taxonomy" id="2018661"/>
    <lineage>
        <taxon>Eukaryota</taxon>
        <taxon>Metazoa</taxon>
        <taxon>Ecdysozoa</taxon>
        <taxon>Nematoda</taxon>
        <taxon>Chromadorea</taxon>
        <taxon>Rhabditida</taxon>
        <taxon>Rhabditina</taxon>
        <taxon>Rhabditomorpha</taxon>
        <taxon>Rhabditoidea</taxon>
        <taxon>Rhabditidae</taxon>
        <taxon>Diploscapter</taxon>
    </lineage>
</organism>
<feature type="region of interest" description="Disordered" evidence="8">
    <location>
        <begin position="597"/>
        <end position="619"/>
    </location>
</feature>
<feature type="compositionally biased region" description="Basic and acidic residues" evidence="8">
    <location>
        <begin position="1"/>
        <end position="20"/>
    </location>
</feature>
<evidence type="ECO:0000256" key="2">
    <source>
        <dbReference type="ARBA" id="ARBA00005472"/>
    </source>
</evidence>
<feature type="region of interest" description="Disordered" evidence="8">
    <location>
        <begin position="1"/>
        <end position="22"/>
    </location>
</feature>
<gene>
    <name evidence="10" type="ORF">WR25_23159</name>
</gene>
<dbReference type="GO" id="GO:0009966">
    <property type="term" value="P:regulation of signal transduction"/>
    <property type="evidence" value="ECO:0007669"/>
    <property type="project" value="InterPro"/>
</dbReference>
<reference evidence="10 11" key="1">
    <citation type="journal article" date="2017" name="Curr. Biol.">
        <title>Genome architecture and evolution of a unichromosomal asexual nematode.</title>
        <authorList>
            <person name="Fradin H."/>
            <person name="Zegar C."/>
            <person name="Gutwein M."/>
            <person name="Lucas J."/>
            <person name="Kovtun M."/>
            <person name="Corcoran D."/>
            <person name="Baugh L.R."/>
            <person name="Kiontke K."/>
            <person name="Gunsalus K."/>
            <person name="Fitch D.H."/>
            <person name="Piano F."/>
        </authorList>
    </citation>
    <scope>NUCLEOTIDE SEQUENCE [LARGE SCALE GENOMIC DNA]</scope>
    <source>
        <strain evidence="10">PF1309</strain>
    </source>
</reference>
<feature type="transmembrane region" description="Helical" evidence="9">
    <location>
        <begin position="469"/>
        <end position="489"/>
    </location>
</feature>
<keyword evidence="6 9" id="KW-0472">Membrane</keyword>
<dbReference type="AlphaFoldDB" id="A0A2A2LZS8"/>
<comment type="similarity">
    <text evidence="3">Belongs to the ADIPOR family.</text>
</comment>
<evidence type="ECO:0000256" key="6">
    <source>
        <dbReference type="ARBA" id="ARBA00023136"/>
    </source>
</evidence>
<evidence type="ECO:0000256" key="1">
    <source>
        <dbReference type="ARBA" id="ARBA00004141"/>
    </source>
</evidence>
<feature type="compositionally biased region" description="Basic and acidic residues" evidence="8">
    <location>
        <begin position="728"/>
        <end position="739"/>
    </location>
</feature>
<feature type="transmembrane region" description="Helical" evidence="9">
    <location>
        <begin position="501"/>
        <end position="520"/>
    </location>
</feature>
<evidence type="ECO:0000313" key="11">
    <source>
        <dbReference type="Proteomes" id="UP000218231"/>
    </source>
</evidence>
<feature type="transmembrane region" description="Helical" evidence="9">
    <location>
        <begin position="342"/>
        <end position="361"/>
    </location>
</feature>
<evidence type="ECO:0000256" key="7">
    <source>
        <dbReference type="PIRSR" id="PIRSR604254-1"/>
    </source>
</evidence>
<dbReference type="PANTHER" id="PTHR20855">
    <property type="entry name" value="ADIPOR/PROGESTIN RECEPTOR-RELATED"/>
    <property type="match status" value="1"/>
</dbReference>
<protein>
    <submittedName>
        <fullName evidence="10">Uncharacterized protein</fullName>
    </submittedName>
</protein>
<feature type="transmembrane region" description="Helical" evidence="9">
    <location>
        <begin position="412"/>
        <end position="430"/>
    </location>
</feature>
<evidence type="ECO:0000256" key="8">
    <source>
        <dbReference type="SAM" id="MobiDB-lite"/>
    </source>
</evidence>
<proteinExistence type="inferred from homology"/>
<dbReference type="InterPro" id="IPR007062">
    <property type="entry name" value="PPI-2"/>
</dbReference>
<dbReference type="Proteomes" id="UP000218231">
    <property type="component" value="Unassembled WGS sequence"/>
</dbReference>
<feature type="transmembrane region" description="Helical" evidence="9">
    <location>
        <begin position="540"/>
        <end position="557"/>
    </location>
</feature>
<dbReference type="GO" id="GO:0046872">
    <property type="term" value="F:metal ion binding"/>
    <property type="evidence" value="ECO:0007669"/>
    <property type="project" value="UniProtKB-KW"/>
</dbReference>
<dbReference type="GO" id="GO:0038023">
    <property type="term" value="F:signaling receptor activity"/>
    <property type="evidence" value="ECO:0007669"/>
    <property type="project" value="TreeGrafter"/>
</dbReference>
<feature type="binding site" evidence="7">
    <location>
        <position position="543"/>
    </location>
    <ligand>
        <name>Zn(2+)</name>
        <dbReference type="ChEBI" id="CHEBI:29105"/>
    </ligand>
</feature>
<feature type="region of interest" description="Disordered" evidence="8">
    <location>
        <begin position="220"/>
        <end position="239"/>
    </location>
</feature>
<dbReference type="Pfam" id="PF03006">
    <property type="entry name" value="HlyIII"/>
    <property type="match status" value="1"/>
</dbReference>